<keyword evidence="2" id="KW-1185">Reference proteome</keyword>
<gene>
    <name evidence="1" type="ORF">J2W95_002317</name>
</gene>
<dbReference type="RefSeq" id="WP_310007060.1">
    <property type="nucleotide sequence ID" value="NZ_JAVDTX010000005.1"/>
</dbReference>
<evidence type="ECO:0000313" key="1">
    <source>
        <dbReference type="EMBL" id="MDR6845607.1"/>
    </source>
</evidence>
<dbReference type="Proteomes" id="UP001261871">
    <property type="component" value="Unassembled WGS sequence"/>
</dbReference>
<dbReference type="EMBL" id="JAVDTX010000005">
    <property type="protein sequence ID" value="MDR6845607.1"/>
    <property type="molecule type" value="Genomic_DNA"/>
</dbReference>
<evidence type="ECO:0000313" key="2">
    <source>
        <dbReference type="Proteomes" id="UP001261871"/>
    </source>
</evidence>
<organism evidence="1 2">
    <name type="scientific">Flavobacterium granuli</name>
    <dbReference type="NCBI Taxonomy" id="280093"/>
    <lineage>
        <taxon>Bacteria</taxon>
        <taxon>Pseudomonadati</taxon>
        <taxon>Bacteroidota</taxon>
        <taxon>Flavobacteriia</taxon>
        <taxon>Flavobacteriales</taxon>
        <taxon>Flavobacteriaceae</taxon>
        <taxon>Flavobacterium</taxon>
    </lineage>
</organism>
<reference evidence="1 2" key="1">
    <citation type="submission" date="2023-07" db="EMBL/GenBank/DDBJ databases">
        <title>Sorghum-associated microbial communities from plants grown in Nebraska, USA.</title>
        <authorList>
            <person name="Schachtman D."/>
        </authorList>
    </citation>
    <scope>NUCLEOTIDE SEQUENCE [LARGE SCALE GENOMIC DNA]</scope>
    <source>
        <strain evidence="1 2">BE124</strain>
    </source>
</reference>
<name>A0ABU1S3U0_9FLAO</name>
<proteinExistence type="predicted"/>
<sequence>MMEEQNKNRTRWLHLRLTTEEFEVLHKRFKKSTCPKISDFARKNLLQKPVVMKYRNESLDELVMELIQLRCELNAIGNNFNQAVKKLHTLTQIQEFKHWIITNELEKKVLFNSMDLIKKHIQNLCEKWLQS</sequence>
<accession>A0ABU1S3U0</accession>
<dbReference type="InterPro" id="IPR045788">
    <property type="entry name" value="MobC_2"/>
</dbReference>
<dbReference type="Pfam" id="PF19514">
    <property type="entry name" value="MobC_2"/>
    <property type="match status" value="1"/>
</dbReference>
<evidence type="ECO:0008006" key="3">
    <source>
        <dbReference type="Google" id="ProtNLM"/>
    </source>
</evidence>
<comment type="caution">
    <text evidence="1">The sequence shown here is derived from an EMBL/GenBank/DDBJ whole genome shotgun (WGS) entry which is preliminary data.</text>
</comment>
<protein>
    <recommendedName>
        <fullName evidence="3">Mobilisation protein (MobC)</fullName>
    </recommendedName>
</protein>